<feature type="compositionally biased region" description="Acidic residues" evidence="5">
    <location>
        <begin position="430"/>
        <end position="453"/>
    </location>
</feature>
<evidence type="ECO:0000256" key="2">
    <source>
        <dbReference type="ARBA" id="ARBA00022771"/>
    </source>
</evidence>
<dbReference type="AlphaFoldDB" id="A0A7D9DZ59"/>
<dbReference type="Proteomes" id="UP001152795">
    <property type="component" value="Unassembled WGS sequence"/>
</dbReference>
<dbReference type="GO" id="GO:0003677">
    <property type="term" value="F:DNA binding"/>
    <property type="evidence" value="ECO:0007669"/>
    <property type="project" value="UniProtKB-UniRule"/>
</dbReference>
<evidence type="ECO:0000256" key="3">
    <source>
        <dbReference type="ARBA" id="ARBA00022833"/>
    </source>
</evidence>
<evidence type="ECO:0000256" key="4">
    <source>
        <dbReference type="ARBA" id="ARBA00023125"/>
    </source>
</evidence>
<keyword evidence="3" id="KW-0862">Zinc</keyword>
<keyword evidence="2" id="KW-0863">Zinc-finger</keyword>
<protein>
    <submittedName>
        <fullName evidence="7">THAP domain-containing 1-like</fullName>
    </submittedName>
</protein>
<evidence type="ECO:0000256" key="1">
    <source>
        <dbReference type="ARBA" id="ARBA00022723"/>
    </source>
</evidence>
<comment type="caution">
    <text evidence="7">The sequence shown here is derived from an EMBL/GenBank/DDBJ whole genome shotgun (WGS) entry which is preliminary data.</text>
</comment>
<dbReference type="SUPFAM" id="SSF57716">
    <property type="entry name" value="Glucocorticoid receptor-like (DNA-binding domain)"/>
    <property type="match status" value="1"/>
</dbReference>
<evidence type="ECO:0000313" key="7">
    <source>
        <dbReference type="EMBL" id="CAB3996202.1"/>
    </source>
</evidence>
<evidence type="ECO:0000256" key="6">
    <source>
        <dbReference type="SAM" id="SignalP"/>
    </source>
</evidence>
<dbReference type="Pfam" id="PF05485">
    <property type="entry name" value="THAP"/>
    <property type="match status" value="1"/>
</dbReference>
<gene>
    <name evidence="7" type="ORF">PACLA_8A058175</name>
</gene>
<dbReference type="InterPro" id="IPR006612">
    <property type="entry name" value="THAP_Znf"/>
</dbReference>
<sequence length="459" mass="51131">MLVAKVTFVLGLLVYGGGCKKRGEEISREKTTRFGHIGIEKRAAAAPPKPAVPADCRKTVGGEGGNAKQIFTQLIHAIERRLYSKELAINQFGFLYMHGKTYGVQYDDPNVSKVMQWTKPLPGKGKQLPGLGKPPPDSSPLPNKIIWPAKGKTINFQFAQPTPAAIGRPGNIGHSEEQLLNSFEIMADNFIAKHGNESSSTKSISLYRIPYWDDSRQIARSRRKKWEDFIRRKRDKWVPSVSSVVCSEHFAQECFEYGSSTVEKYKIPKLKRDEVGVTAVPSLLPKAASLDSERSMRIQHRGKIAFAEGPPTVEEPQSSMSTNITFEEGLSTGEEPGPSTSKKIKEASALDFGTDLYHIACNNHGECSNCKALLLKNKRLKSDWLSAKNKLEVCRMQIAQNSGEEIHPSTASRYDEQCSSDIGIPPSDDFHEEDCYDEETPEESTETETDDETNPQHKR</sequence>
<dbReference type="OrthoDB" id="7312725at2759"/>
<feature type="compositionally biased region" description="Polar residues" evidence="5">
    <location>
        <begin position="405"/>
        <end position="420"/>
    </location>
</feature>
<keyword evidence="1" id="KW-0479">Metal-binding</keyword>
<dbReference type="GO" id="GO:0008270">
    <property type="term" value="F:zinc ion binding"/>
    <property type="evidence" value="ECO:0007669"/>
    <property type="project" value="UniProtKB-KW"/>
</dbReference>
<keyword evidence="6" id="KW-0732">Signal</keyword>
<dbReference type="InterPro" id="IPR052224">
    <property type="entry name" value="THAP_domain_protein"/>
</dbReference>
<name>A0A7D9DZ59_PARCT</name>
<evidence type="ECO:0000256" key="5">
    <source>
        <dbReference type="SAM" id="MobiDB-lite"/>
    </source>
</evidence>
<organism evidence="7 8">
    <name type="scientific">Paramuricea clavata</name>
    <name type="common">Red gorgonian</name>
    <name type="synonym">Violescent sea-whip</name>
    <dbReference type="NCBI Taxonomy" id="317549"/>
    <lineage>
        <taxon>Eukaryota</taxon>
        <taxon>Metazoa</taxon>
        <taxon>Cnidaria</taxon>
        <taxon>Anthozoa</taxon>
        <taxon>Octocorallia</taxon>
        <taxon>Malacalcyonacea</taxon>
        <taxon>Plexauridae</taxon>
        <taxon>Paramuricea</taxon>
    </lineage>
</organism>
<feature type="signal peptide" evidence="6">
    <location>
        <begin position="1"/>
        <end position="19"/>
    </location>
</feature>
<feature type="region of interest" description="Disordered" evidence="5">
    <location>
        <begin position="405"/>
        <end position="459"/>
    </location>
</feature>
<dbReference type="EMBL" id="CACRXK020002822">
    <property type="protein sequence ID" value="CAB3996202.1"/>
    <property type="molecule type" value="Genomic_DNA"/>
</dbReference>
<dbReference type="PANTHER" id="PTHR46927:SF3">
    <property type="entry name" value="THAP-TYPE DOMAIN-CONTAINING PROTEIN"/>
    <property type="match status" value="1"/>
</dbReference>
<dbReference type="PANTHER" id="PTHR46927">
    <property type="entry name" value="AGAP005574-PA"/>
    <property type="match status" value="1"/>
</dbReference>
<keyword evidence="8" id="KW-1185">Reference proteome</keyword>
<dbReference type="PROSITE" id="PS50950">
    <property type="entry name" value="ZF_THAP"/>
    <property type="match status" value="1"/>
</dbReference>
<reference evidence="7" key="1">
    <citation type="submission" date="2020-04" db="EMBL/GenBank/DDBJ databases">
        <authorList>
            <person name="Alioto T."/>
            <person name="Alioto T."/>
            <person name="Gomez Garrido J."/>
        </authorList>
    </citation>
    <scope>NUCLEOTIDE SEQUENCE</scope>
    <source>
        <strain evidence="7">A484AB</strain>
    </source>
</reference>
<proteinExistence type="predicted"/>
<keyword evidence="4" id="KW-0238">DNA-binding</keyword>
<accession>A0A7D9DZ59</accession>
<feature type="chain" id="PRO_5043915979" evidence="6">
    <location>
        <begin position="20"/>
        <end position="459"/>
    </location>
</feature>
<evidence type="ECO:0000313" key="8">
    <source>
        <dbReference type="Proteomes" id="UP001152795"/>
    </source>
</evidence>